<dbReference type="EMBL" id="AGUE01000098">
    <property type="protein sequence ID" value="EHL00107.1"/>
    <property type="molecule type" value="Genomic_DNA"/>
</dbReference>
<gene>
    <name evidence="1" type="ORF">M7I_3984</name>
</gene>
<evidence type="ECO:0008006" key="3">
    <source>
        <dbReference type="Google" id="ProtNLM"/>
    </source>
</evidence>
<evidence type="ECO:0000313" key="1">
    <source>
        <dbReference type="EMBL" id="EHL00107.1"/>
    </source>
</evidence>
<keyword evidence="2" id="KW-1185">Reference proteome</keyword>
<sequence>MAPPTTPSPGFSLEVTITIDPSNIPKFLSLFHPIYELVTAEPECTFFEVFIDPEKPGVIHWVEGWKRDKQWFFDVQFKKEYYKDYLEKTVPMFVAEREFKFFERLPVEWTYVKPEHSQKV</sequence>
<organism evidence="1 2">
    <name type="scientific">Glarea lozoyensis (strain ATCC 74030 / MF5533)</name>
    <dbReference type="NCBI Taxonomy" id="1104152"/>
    <lineage>
        <taxon>Eukaryota</taxon>
        <taxon>Fungi</taxon>
        <taxon>Dikarya</taxon>
        <taxon>Ascomycota</taxon>
        <taxon>Pezizomycotina</taxon>
        <taxon>Leotiomycetes</taxon>
        <taxon>Helotiales</taxon>
        <taxon>Helotiaceae</taxon>
        <taxon>Glarea</taxon>
    </lineage>
</organism>
<accession>H0EMY5</accession>
<proteinExistence type="predicted"/>
<dbReference type="SUPFAM" id="SSF54909">
    <property type="entry name" value="Dimeric alpha+beta barrel"/>
    <property type="match status" value="1"/>
</dbReference>
<dbReference type="Gene3D" id="3.30.70.100">
    <property type="match status" value="1"/>
</dbReference>
<comment type="caution">
    <text evidence="1">The sequence shown here is derived from an EMBL/GenBank/DDBJ whole genome shotgun (WGS) entry which is preliminary data.</text>
</comment>
<dbReference type="AlphaFoldDB" id="H0EMY5"/>
<dbReference type="Proteomes" id="UP000005446">
    <property type="component" value="Unassembled WGS sequence"/>
</dbReference>
<evidence type="ECO:0000313" key="2">
    <source>
        <dbReference type="Proteomes" id="UP000005446"/>
    </source>
</evidence>
<reference evidence="1 2" key="1">
    <citation type="journal article" date="2012" name="Eukaryot. Cell">
        <title>Genome sequence of the fungus Glarea lozoyensis: the first genome sequence of a species from the Helotiaceae family.</title>
        <authorList>
            <person name="Youssar L."/>
            <person name="Gruening B.A."/>
            <person name="Erxleben A."/>
            <person name="Guenther S."/>
            <person name="Huettel W."/>
        </authorList>
    </citation>
    <scope>NUCLEOTIDE SEQUENCE [LARGE SCALE GENOMIC DNA]</scope>
    <source>
        <strain evidence="2">ATCC 74030 / MF5533</strain>
    </source>
</reference>
<dbReference type="HOGENOM" id="CLU_147503_1_0_1"/>
<protein>
    <recommendedName>
        <fullName evidence="3">ABM domain-containing protein</fullName>
    </recommendedName>
</protein>
<dbReference type="OrthoDB" id="4126315at2759"/>
<dbReference type="InParanoid" id="H0EMY5"/>
<name>H0EMY5_GLAL7</name>
<dbReference type="InterPro" id="IPR011008">
    <property type="entry name" value="Dimeric_a/b-barrel"/>
</dbReference>